<protein>
    <submittedName>
        <fullName evidence="2">Class I SAM-dependent DNA methyltransferase</fullName>
    </submittedName>
</protein>
<accession>A0ABW2BSI0</accession>
<dbReference type="RefSeq" id="WP_345403518.1">
    <property type="nucleotide sequence ID" value="NZ_BAABLA010000115.1"/>
</dbReference>
<dbReference type="Pfam" id="PF08241">
    <property type="entry name" value="Methyltransf_11"/>
    <property type="match status" value="1"/>
</dbReference>
<feature type="domain" description="Methyltransferase type 11" evidence="1">
    <location>
        <begin position="55"/>
        <end position="145"/>
    </location>
</feature>
<proteinExistence type="predicted"/>
<dbReference type="CDD" id="cd02440">
    <property type="entry name" value="AdoMet_MTases"/>
    <property type="match status" value="1"/>
</dbReference>
<dbReference type="GO" id="GO:0032259">
    <property type="term" value="P:methylation"/>
    <property type="evidence" value="ECO:0007669"/>
    <property type="project" value="UniProtKB-KW"/>
</dbReference>
<keyword evidence="2" id="KW-0489">Methyltransferase</keyword>
<reference evidence="3" key="1">
    <citation type="journal article" date="2019" name="Int. J. Syst. Evol. Microbiol.">
        <title>The Global Catalogue of Microorganisms (GCM) 10K type strain sequencing project: providing services to taxonomists for standard genome sequencing and annotation.</title>
        <authorList>
            <consortium name="The Broad Institute Genomics Platform"/>
            <consortium name="The Broad Institute Genome Sequencing Center for Infectious Disease"/>
            <person name="Wu L."/>
            <person name="Ma J."/>
        </authorList>
    </citation>
    <scope>NUCLEOTIDE SEQUENCE [LARGE SCALE GENOMIC DNA]</scope>
    <source>
        <strain evidence="3">KCTC 32255</strain>
    </source>
</reference>
<keyword evidence="3" id="KW-1185">Reference proteome</keyword>
<dbReference type="SUPFAM" id="SSF53335">
    <property type="entry name" value="S-adenosyl-L-methionine-dependent methyltransferases"/>
    <property type="match status" value="1"/>
</dbReference>
<evidence type="ECO:0000259" key="1">
    <source>
        <dbReference type="Pfam" id="PF08241"/>
    </source>
</evidence>
<keyword evidence="2" id="KW-0808">Transferase</keyword>
<dbReference type="GO" id="GO:0008168">
    <property type="term" value="F:methyltransferase activity"/>
    <property type="evidence" value="ECO:0007669"/>
    <property type="project" value="UniProtKB-KW"/>
</dbReference>
<sequence length="235" mass="26324">MDFSSFDSRGYRTVDARTGYGEWVETYEDTVEDAMDIALFDRLTTPRWKTANRALDLGCGTGRTGAWLRDKGVTAIDGIDVTPQMLTVAERRGAHDRLIEADVTATGLPDDTYDLLTASLIDEHLSDLGPLYREAARVATADATFAMVSFHPHFIMRSGMPTHFTSESGEHIAITTTVHLISDHITAGIEAGWRLAEMREAVIDDEWIAVKPKWERYRNHPISAAYVWRQTSHLP</sequence>
<organism evidence="2 3">
    <name type="scientific">Haloechinothrix salitolerans</name>
    <dbReference type="NCBI Taxonomy" id="926830"/>
    <lineage>
        <taxon>Bacteria</taxon>
        <taxon>Bacillati</taxon>
        <taxon>Actinomycetota</taxon>
        <taxon>Actinomycetes</taxon>
        <taxon>Pseudonocardiales</taxon>
        <taxon>Pseudonocardiaceae</taxon>
        <taxon>Haloechinothrix</taxon>
    </lineage>
</organism>
<evidence type="ECO:0000313" key="3">
    <source>
        <dbReference type="Proteomes" id="UP001596337"/>
    </source>
</evidence>
<gene>
    <name evidence="2" type="ORF">ACFQGD_01270</name>
</gene>
<dbReference type="InterPro" id="IPR029063">
    <property type="entry name" value="SAM-dependent_MTases_sf"/>
</dbReference>
<dbReference type="EMBL" id="JBHSXX010000001">
    <property type="protein sequence ID" value="MFC6865768.1"/>
    <property type="molecule type" value="Genomic_DNA"/>
</dbReference>
<name>A0ABW2BSI0_9PSEU</name>
<dbReference type="PANTHER" id="PTHR43591">
    <property type="entry name" value="METHYLTRANSFERASE"/>
    <property type="match status" value="1"/>
</dbReference>
<dbReference type="Gene3D" id="3.40.50.150">
    <property type="entry name" value="Vaccinia Virus protein VP39"/>
    <property type="match status" value="1"/>
</dbReference>
<dbReference type="Proteomes" id="UP001596337">
    <property type="component" value="Unassembled WGS sequence"/>
</dbReference>
<comment type="caution">
    <text evidence="2">The sequence shown here is derived from an EMBL/GenBank/DDBJ whole genome shotgun (WGS) entry which is preliminary data.</text>
</comment>
<evidence type="ECO:0000313" key="2">
    <source>
        <dbReference type="EMBL" id="MFC6865768.1"/>
    </source>
</evidence>
<dbReference type="InterPro" id="IPR013216">
    <property type="entry name" value="Methyltransf_11"/>
</dbReference>
<dbReference type="PANTHER" id="PTHR43591:SF110">
    <property type="entry name" value="RHODANESE DOMAIN-CONTAINING PROTEIN"/>
    <property type="match status" value="1"/>
</dbReference>